<comment type="caution">
    <text evidence="2">The sequence shown here is derived from an EMBL/GenBank/DDBJ whole genome shotgun (WGS) entry which is preliminary data.</text>
</comment>
<feature type="compositionally biased region" description="Polar residues" evidence="1">
    <location>
        <begin position="666"/>
        <end position="682"/>
    </location>
</feature>
<organism evidence="2 3">
    <name type="scientific">Neocallimastix californiae</name>
    <dbReference type="NCBI Taxonomy" id="1754190"/>
    <lineage>
        <taxon>Eukaryota</taxon>
        <taxon>Fungi</taxon>
        <taxon>Fungi incertae sedis</taxon>
        <taxon>Chytridiomycota</taxon>
        <taxon>Chytridiomycota incertae sedis</taxon>
        <taxon>Neocallimastigomycetes</taxon>
        <taxon>Neocallimastigales</taxon>
        <taxon>Neocallimastigaceae</taxon>
        <taxon>Neocallimastix</taxon>
    </lineage>
</organism>
<feature type="region of interest" description="Disordered" evidence="1">
    <location>
        <begin position="631"/>
        <end position="658"/>
    </location>
</feature>
<gene>
    <name evidence="2" type="ORF">LY90DRAFT_664625</name>
</gene>
<feature type="region of interest" description="Disordered" evidence="1">
    <location>
        <begin position="348"/>
        <end position="376"/>
    </location>
</feature>
<proteinExistence type="predicted"/>
<feature type="compositionally biased region" description="Polar residues" evidence="1">
    <location>
        <begin position="633"/>
        <end position="656"/>
    </location>
</feature>
<sequence>MSDNFGVLLENFYNRQYTSKLNVENSSQSLETLTNESNNQLKIAISGRNVNFKDIKSEHENNDNLFEDDNKLSDKSTTLFRTSHEYDTFLPSIESVVTDNDLSDLAHEFEVYGKSFSRDSISIEKEERDILFPLTESPKKDFSEKFKVEIDPKTKYTYNNLYNINTEIYSPSKSPYKSNYKSNLDKIKFIDDGERLDIRYIQNALLFNNKKDERELSSSNEIILKSLNDSSNKRTTKSSFMDIDFDLNTKHLSAITKIEKDNLSIKEDDDITLCSKNRMSYQSTRPTYLTNHQPAQPLQLNIYNKKAKRISSPKPSPLSESNIDHYNRMENNYGKTKINKFNNFEDYNSSSTEKEIKSPTENIPSKEYNIDNSTSSDDIPLANITQRKINSLSTPTLSSLSISVPDDKKSSSNMTSVSNDKSRKLKTKPLIDLTNENIDYLKPEFSNSIANDSPERKVSTKMPKKKKKKKNYFSHCCSSKVLENNYAEESNRSINKERYIKYQKDQIHSFEAKRLNSSKVEIDNLSSPNLKPTYMKRKSGIIEYKKETNAVYFNSNYLNKKPNEINEIENKNIINRNQSLSSVSSNSSMKSSKNSNTESSSSNSNSNTNNKNQGITSEKEYITEKKNDYFDINLNNKSPPKSIIIPTNQPNSQYSQSKKDENIISNISSTQNKSSTKPPTLNNRKKQEIKYCTSYEIDENGNWKLVERRYNDSKILKVETISRKMI</sequence>
<reference evidence="2 3" key="1">
    <citation type="submission" date="2016-08" db="EMBL/GenBank/DDBJ databases">
        <title>A Parts List for Fungal Cellulosomes Revealed by Comparative Genomics.</title>
        <authorList>
            <consortium name="DOE Joint Genome Institute"/>
            <person name="Haitjema C.H."/>
            <person name="Gilmore S.P."/>
            <person name="Henske J.K."/>
            <person name="Solomon K.V."/>
            <person name="De Groot R."/>
            <person name="Kuo A."/>
            <person name="Mondo S.J."/>
            <person name="Salamov A.A."/>
            <person name="Labutti K."/>
            <person name="Zhao Z."/>
            <person name="Chiniquy J."/>
            <person name="Barry K."/>
            <person name="Brewer H.M."/>
            <person name="Purvine S.O."/>
            <person name="Wright A.T."/>
            <person name="Boxma B."/>
            <person name="Van Alen T."/>
            <person name="Hackstein J.H."/>
            <person name="Baker S.E."/>
            <person name="Grigoriev I.V."/>
            <person name="O'Malley M.A."/>
        </authorList>
    </citation>
    <scope>NUCLEOTIDE SEQUENCE [LARGE SCALE GENOMIC DNA]</scope>
    <source>
        <strain evidence="2 3">G1</strain>
    </source>
</reference>
<feature type="region of interest" description="Disordered" evidence="1">
    <location>
        <begin position="396"/>
        <end position="423"/>
    </location>
</feature>
<feature type="compositionally biased region" description="Low complexity" evidence="1">
    <location>
        <begin position="579"/>
        <end position="612"/>
    </location>
</feature>
<dbReference type="AlphaFoldDB" id="A0A1Y2F8G0"/>
<keyword evidence="3" id="KW-1185">Reference proteome</keyword>
<feature type="region of interest" description="Disordered" evidence="1">
    <location>
        <begin position="579"/>
        <end position="616"/>
    </location>
</feature>
<evidence type="ECO:0000313" key="2">
    <source>
        <dbReference type="EMBL" id="ORY80181.1"/>
    </source>
</evidence>
<evidence type="ECO:0000313" key="3">
    <source>
        <dbReference type="Proteomes" id="UP000193920"/>
    </source>
</evidence>
<evidence type="ECO:0000256" key="1">
    <source>
        <dbReference type="SAM" id="MobiDB-lite"/>
    </source>
</evidence>
<dbReference type="EMBL" id="MCOG01000013">
    <property type="protein sequence ID" value="ORY80181.1"/>
    <property type="molecule type" value="Genomic_DNA"/>
</dbReference>
<name>A0A1Y2F8G0_9FUNG</name>
<dbReference type="OrthoDB" id="2154226at2759"/>
<accession>A0A1Y2F8G0</accession>
<protein>
    <submittedName>
        <fullName evidence="2">Uncharacterized protein</fullName>
    </submittedName>
</protein>
<feature type="region of interest" description="Disordered" evidence="1">
    <location>
        <begin position="666"/>
        <end position="685"/>
    </location>
</feature>
<dbReference type="Proteomes" id="UP000193920">
    <property type="component" value="Unassembled WGS sequence"/>
</dbReference>